<evidence type="ECO:0000313" key="4">
    <source>
        <dbReference type="EMBL" id="KAA9346660.1"/>
    </source>
</evidence>
<evidence type="ECO:0008006" key="6">
    <source>
        <dbReference type="Google" id="ProtNLM"/>
    </source>
</evidence>
<evidence type="ECO:0000256" key="3">
    <source>
        <dbReference type="PROSITE-ProRule" id="PRU00221"/>
    </source>
</evidence>
<dbReference type="InterPro" id="IPR001680">
    <property type="entry name" value="WD40_rpt"/>
</dbReference>
<keyword evidence="2" id="KW-0677">Repeat</keyword>
<protein>
    <recommendedName>
        <fullName evidence="6">WD40 repeat protein</fullName>
    </recommendedName>
</protein>
<feature type="repeat" description="WD" evidence="3">
    <location>
        <begin position="125"/>
        <end position="159"/>
    </location>
</feature>
<dbReference type="PRINTS" id="PR00320">
    <property type="entry name" value="GPROTEINBRPT"/>
</dbReference>
<feature type="repeat" description="WD" evidence="3">
    <location>
        <begin position="72"/>
        <end position="113"/>
    </location>
</feature>
<dbReference type="PROSITE" id="PS50082">
    <property type="entry name" value="WD_REPEATS_2"/>
    <property type="match status" value="13"/>
</dbReference>
<dbReference type="SUPFAM" id="SSF50978">
    <property type="entry name" value="WD40 repeat-like"/>
    <property type="match status" value="2"/>
</dbReference>
<feature type="repeat" description="WD" evidence="3">
    <location>
        <begin position="30"/>
        <end position="71"/>
    </location>
</feature>
<proteinExistence type="predicted"/>
<dbReference type="PROSITE" id="PS50007">
    <property type="entry name" value="PIPLC_X_DOMAIN"/>
    <property type="match status" value="1"/>
</dbReference>
<feature type="repeat" description="WD" evidence="3">
    <location>
        <begin position="508"/>
        <end position="539"/>
    </location>
</feature>
<dbReference type="InterPro" id="IPR020472">
    <property type="entry name" value="WD40_PAC1"/>
</dbReference>
<name>A0A5N1JCH9_9BACT</name>
<feature type="repeat" description="WD" evidence="3">
    <location>
        <begin position="370"/>
        <end position="411"/>
    </location>
</feature>
<accession>A0A5N1JCH9</accession>
<feature type="repeat" description="WD" evidence="3">
    <location>
        <begin position="160"/>
        <end position="201"/>
    </location>
</feature>
<feature type="repeat" description="WD" evidence="3">
    <location>
        <begin position="202"/>
        <end position="243"/>
    </location>
</feature>
<dbReference type="SMART" id="SM00320">
    <property type="entry name" value="WD40"/>
    <property type="match status" value="13"/>
</dbReference>
<comment type="caution">
    <text evidence="4">The sequence shown here is derived from an EMBL/GenBank/DDBJ whole genome shotgun (WGS) entry which is preliminary data.</text>
</comment>
<feature type="repeat" description="WD" evidence="3">
    <location>
        <begin position="540"/>
        <end position="581"/>
    </location>
</feature>
<gene>
    <name evidence="4" type="ORF">F0P93_26985</name>
</gene>
<sequence length="1206" mass="132588">MKRLILLILFLYLVLAPLITYSQKPELVVPVGHTDNSISHAFSPDGRYVLTGSMDNTMKLWEVSSGKLLHNFEGHLNPVSSIAFSPDGRFALSGSMDNTMKLWEVSSGRLVHNFYTHSNGVFFNVSSIAFSPDGRYALSGSWDNTMELWEVKSGRFLHIFKGHTQEINIVAFSPDGRYALSGSSDRTLKLWDVSSGNIIRNFEGHSDKVTSMAFSTDGRFVVSGSGDKTLKIWDIDTGKPIHTFYGHTDDVTYVAFSPDGRHILSASAENLFLWEVNSGKLLHTNIKYAGLATSRILWPDVHYDSSSFYRNLKSWQINSERLYRSFQGNSKKIEFVAFSPDGRHILAGSGKEDDNLKIWEVNSGRLIRSFGSNSSEIQSIAISPDSRFALTGLRDSTFKIWDINTGKPIHTFTGHTGRVRSVNFSPNGRYALSGSWDNTMKLWDINTGKPIHTFKGHKDGVNSVAFSPNGRHVLSGSGHDSLKLWDVSSGQLIRSFEQTQISLSQTPIAFSPDGRHILSSSHGGRLKLWDVNSGQLIRSFEGHSNKISSVAFSPNSHYALSGSNDKTLKMWEVNTGKPIHTFSHSGIVTTVCFSPDGRFILSGSWDKTLKIWNVVTGKEIATLIAVDSTDWVVTTPAGLFDASPGAMDLMHYVVNDYTDQNEPWKVIELNQLKQRYYQPGLLPILMGFSQEPLRQVPAFENVNLPPSIQLSLKGEALTVKLINRRGGIGRIAVFINGAEVVDDLRANPQRDVNQNVLTLTLPLTRFANRFDMLNTIRVVAANGANWLNSRPAEIRYRTGGTTRGGIAEKPSSPGVRKTARLRAVVVGTSNVGLHFAHTDAEQIANGLQLAATELLGPTNVSVQRLVTKPGAPPQSTKADIVKALEAAQKTRPEDLFVLHLSGHAINYGGQDGDLYYLTAGATSADASYLTDPAIRQTYALSSQELTQFLNLIPARKKLLILDVCAAGKGAEKLLVAARDIPASQIRALDRLQERTGFYVLAGSAADAVSYEASVYGQGLLTYALLKGLRGAALRREGSEEFVDVEKWLGYAVEQVPLLAKGIGGIQQPFYRGIQNQRSFDVGRVTEEVKAKIRISEPKPVLLVRSFQEETQFDDVLDLKNKVENALNDLIATRGADAPVLTMEAKDYPGAYTLSGRYTLRGEEISVSCKVFRATVAVGEFVVTGTKSKLPELAQSVLTRAQALVKP</sequence>
<evidence type="ECO:0000256" key="2">
    <source>
        <dbReference type="ARBA" id="ARBA00022737"/>
    </source>
</evidence>
<dbReference type="CDD" id="cd00200">
    <property type="entry name" value="WD40"/>
    <property type="match status" value="2"/>
</dbReference>
<feature type="repeat" description="WD" evidence="3">
    <location>
        <begin position="326"/>
        <end position="369"/>
    </location>
</feature>
<evidence type="ECO:0000313" key="5">
    <source>
        <dbReference type="Proteomes" id="UP000326344"/>
    </source>
</evidence>
<dbReference type="PROSITE" id="PS00678">
    <property type="entry name" value="WD_REPEATS_1"/>
    <property type="match status" value="9"/>
</dbReference>
<dbReference type="Gene3D" id="3.40.50.1460">
    <property type="match status" value="1"/>
</dbReference>
<feature type="repeat" description="WD" evidence="3">
    <location>
        <begin position="244"/>
        <end position="284"/>
    </location>
</feature>
<dbReference type="PANTHER" id="PTHR19848:SF8">
    <property type="entry name" value="F-BOX AND WD REPEAT DOMAIN CONTAINING 7"/>
    <property type="match status" value="1"/>
</dbReference>
<dbReference type="PANTHER" id="PTHR19848">
    <property type="entry name" value="WD40 REPEAT PROTEIN"/>
    <property type="match status" value="1"/>
</dbReference>
<reference evidence="4 5" key="1">
    <citation type="submission" date="2019-09" db="EMBL/GenBank/DDBJ databases">
        <title>Genome Sequence of Larkinella sp MA1.</title>
        <authorList>
            <person name="Srinivasan S."/>
        </authorList>
    </citation>
    <scope>NUCLEOTIDE SEQUENCE [LARGE SCALE GENOMIC DNA]</scope>
    <source>
        <strain evidence="4 5">MA1</strain>
    </source>
</reference>
<dbReference type="Pfam" id="PF00400">
    <property type="entry name" value="WD40"/>
    <property type="match status" value="13"/>
</dbReference>
<organism evidence="4 5">
    <name type="scientific">Larkinella humicola</name>
    <dbReference type="NCBI Taxonomy" id="2607654"/>
    <lineage>
        <taxon>Bacteria</taxon>
        <taxon>Pseudomonadati</taxon>
        <taxon>Bacteroidota</taxon>
        <taxon>Cytophagia</taxon>
        <taxon>Cytophagales</taxon>
        <taxon>Spirosomataceae</taxon>
        <taxon>Larkinella</taxon>
    </lineage>
</organism>
<dbReference type="PROSITE" id="PS50294">
    <property type="entry name" value="WD_REPEATS_REGION"/>
    <property type="match status" value="10"/>
</dbReference>
<dbReference type="InterPro" id="IPR015943">
    <property type="entry name" value="WD40/YVTN_repeat-like_dom_sf"/>
</dbReference>
<feature type="repeat" description="WD" evidence="3">
    <location>
        <begin position="454"/>
        <end position="495"/>
    </location>
</feature>
<keyword evidence="5" id="KW-1185">Reference proteome</keyword>
<dbReference type="AlphaFoldDB" id="A0A5N1JCH9"/>
<feature type="repeat" description="WD" evidence="3">
    <location>
        <begin position="581"/>
        <end position="622"/>
    </location>
</feature>
<keyword evidence="1 3" id="KW-0853">WD repeat</keyword>
<evidence type="ECO:0000256" key="1">
    <source>
        <dbReference type="ARBA" id="ARBA00022574"/>
    </source>
</evidence>
<dbReference type="InterPro" id="IPR036322">
    <property type="entry name" value="WD40_repeat_dom_sf"/>
</dbReference>
<feature type="repeat" description="WD" evidence="3">
    <location>
        <begin position="412"/>
        <end position="453"/>
    </location>
</feature>
<dbReference type="Gene3D" id="2.130.10.10">
    <property type="entry name" value="YVTN repeat-like/Quinoprotein amine dehydrogenase"/>
    <property type="match status" value="4"/>
</dbReference>
<dbReference type="InterPro" id="IPR019775">
    <property type="entry name" value="WD40_repeat_CS"/>
</dbReference>
<dbReference type="EMBL" id="VTWS01000009">
    <property type="protein sequence ID" value="KAA9346660.1"/>
    <property type="molecule type" value="Genomic_DNA"/>
</dbReference>
<dbReference type="Proteomes" id="UP000326344">
    <property type="component" value="Unassembled WGS sequence"/>
</dbReference>